<sequence length="46" mass="4777">MDPGWAKVAAATAVAVLGLAGFNLAIWRRLRQASRARGEDLPGKGG</sequence>
<protein>
    <recommendedName>
        <fullName evidence="4">Heme exporter protein D</fullName>
    </recommendedName>
</protein>
<evidence type="ECO:0000313" key="2">
    <source>
        <dbReference type="EMBL" id="NJR80752.1"/>
    </source>
</evidence>
<keyword evidence="1" id="KW-1133">Transmembrane helix</keyword>
<reference evidence="2 3" key="1">
    <citation type="submission" date="2020-03" db="EMBL/GenBank/DDBJ databases">
        <authorList>
            <person name="Wang L."/>
            <person name="He N."/>
            <person name="Li Y."/>
            <person name="Fang Y."/>
            <person name="Zhang F."/>
        </authorList>
    </citation>
    <scope>NUCLEOTIDE SEQUENCE [LARGE SCALE GENOMIC DNA]</scope>
    <source>
        <strain evidence="2 3">36D10-4-7</strain>
    </source>
</reference>
<feature type="transmembrane region" description="Helical" evidence="1">
    <location>
        <begin position="6"/>
        <end position="27"/>
    </location>
</feature>
<dbReference type="RefSeq" id="WP_168136258.1">
    <property type="nucleotide sequence ID" value="NZ_JAAVJH010000030.1"/>
</dbReference>
<organism evidence="2 3">
    <name type="scientific">Sphingomonas corticis</name>
    <dbReference type="NCBI Taxonomy" id="2722791"/>
    <lineage>
        <taxon>Bacteria</taxon>
        <taxon>Pseudomonadati</taxon>
        <taxon>Pseudomonadota</taxon>
        <taxon>Alphaproteobacteria</taxon>
        <taxon>Sphingomonadales</taxon>
        <taxon>Sphingomonadaceae</taxon>
        <taxon>Sphingomonas</taxon>
    </lineage>
</organism>
<accession>A0ABX1CWH0</accession>
<evidence type="ECO:0000256" key="1">
    <source>
        <dbReference type="SAM" id="Phobius"/>
    </source>
</evidence>
<evidence type="ECO:0000313" key="3">
    <source>
        <dbReference type="Proteomes" id="UP000732399"/>
    </source>
</evidence>
<evidence type="ECO:0008006" key="4">
    <source>
        <dbReference type="Google" id="ProtNLM"/>
    </source>
</evidence>
<name>A0ABX1CWH0_9SPHN</name>
<comment type="caution">
    <text evidence="2">The sequence shown here is derived from an EMBL/GenBank/DDBJ whole genome shotgun (WGS) entry which is preliminary data.</text>
</comment>
<keyword evidence="3" id="KW-1185">Reference proteome</keyword>
<dbReference type="Proteomes" id="UP000732399">
    <property type="component" value="Unassembled WGS sequence"/>
</dbReference>
<gene>
    <name evidence="2" type="ORF">HBH26_19465</name>
</gene>
<keyword evidence="1" id="KW-0812">Transmembrane</keyword>
<proteinExistence type="predicted"/>
<dbReference type="EMBL" id="JAAVJH010000030">
    <property type="protein sequence ID" value="NJR80752.1"/>
    <property type="molecule type" value="Genomic_DNA"/>
</dbReference>
<keyword evidence="1" id="KW-0472">Membrane</keyword>